<feature type="domain" description="Acyl-CoA dehydrogenase/oxidase C-terminal" evidence="6">
    <location>
        <begin position="248"/>
        <end position="400"/>
    </location>
</feature>
<dbReference type="PANTHER" id="PTHR43884">
    <property type="entry name" value="ACYL-COA DEHYDROGENASE"/>
    <property type="match status" value="1"/>
</dbReference>
<evidence type="ECO:0000256" key="5">
    <source>
        <dbReference type="RuleBase" id="RU362125"/>
    </source>
</evidence>
<keyword evidence="4 5" id="KW-0274">FAD</keyword>
<dbReference type="InterPro" id="IPR009100">
    <property type="entry name" value="AcylCoA_DH/oxidase_NM_dom_sf"/>
</dbReference>
<sequence>MTWNRKNLGGVETLAPSASVYLTPERLEVQRVAREFAMTEVLPVADELDPQRGEIPDELLARLAELGYFGVMIEKEHGGLGLGVFEYTLICEELARAWMSVASIIARGNGTGCAGRPDLMARSARGEWIGGIAFSEPSAGSDLANVGCTAERDGDEYVITGTKRWVGHALRADFLHLLARTREPREGHGRSDGLELFLVEKERGSFPEGVTGTPIDKIGYYGLTTWELQLDGLRVPAAALQDTGQEEGQGFKESLRWLGPARVQTAARAVGLARGAVEDAIAYTHQRVQFGHPIADHQVIRHAIADMAADVEAARQLYMHAAWLVDSGAADRQTVDVATSEAKLFASETAERVTSRALQIFGGNGYTTEYSAERYWRDARLTTIFEGTSEIQRKIVSDALVGH</sequence>
<dbReference type="Gene3D" id="1.20.140.10">
    <property type="entry name" value="Butyryl-CoA Dehydrogenase, subunit A, domain 3"/>
    <property type="match status" value="1"/>
</dbReference>
<name>A0ABV9YKY4_9PSEU</name>
<feature type="domain" description="Acyl-CoA oxidase/dehydrogenase middle" evidence="7">
    <location>
        <begin position="132"/>
        <end position="231"/>
    </location>
</feature>
<evidence type="ECO:0000256" key="3">
    <source>
        <dbReference type="ARBA" id="ARBA00022630"/>
    </source>
</evidence>
<dbReference type="Gene3D" id="2.40.110.10">
    <property type="entry name" value="Butyryl-CoA Dehydrogenase, subunit A, domain 2"/>
    <property type="match status" value="1"/>
</dbReference>
<comment type="similarity">
    <text evidence="2 5">Belongs to the acyl-CoA dehydrogenase family.</text>
</comment>
<dbReference type="SUPFAM" id="SSF56645">
    <property type="entry name" value="Acyl-CoA dehydrogenase NM domain-like"/>
    <property type="match status" value="1"/>
</dbReference>
<dbReference type="RefSeq" id="WP_378035946.1">
    <property type="nucleotide sequence ID" value="NZ_JBHSIV010000008.1"/>
</dbReference>
<dbReference type="InterPro" id="IPR037069">
    <property type="entry name" value="AcylCoA_DH/ox_N_sf"/>
</dbReference>
<gene>
    <name evidence="9" type="ORF">ACFPBZ_10300</name>
</gene>
<dbReference type="PIRSF" id="PIRSF016578">
    <property type="entry name" value="HsaA"/>
    <property type="match status" value="1"/>
</dbReference>
<dbReference type="EMBL" id="JBHSIV010000008">
    <property type="protein sequence ID" value="MFC5062597.1"/>
    <property type="molecule type" value="Genomic_DNA"/>
</dbReference>
<dbReference type="InterPro" id="IPR046373">
    <property type="entry name" value="Acyl-CoA_Oxase/DH_mid-dom_sf"/>
</dbReference>
<dbReference type="Pfam" id="PF02770">
    <property type="entry name" value="Acyl-CoA_dh_M"/>
    <property type="match status" value="1"/>
</dbReference>
<accession>A0ABV9YKY4</accession>
<dbReference type="Gene3D" id="1.10.540.10">
    <property type="entry name" value="Acyl-CoA dehydrogenase/oxidase, N-terminal domain"/>
    <property type="match status" value="1"/>
</dbReference>
<keyword evidence="3 5" id="KW-0285">Flavoprotein</keyword>
<dbReference type="InterPro" id="IPR006091">
    <property type="entry name" value="Acyl-CoA_Oxase/DH_mid-dom"/>
</dbReference>
<organism evidence="9 10">
    <name type="scientific">Actinomycetospora atypica</name>
    <dbReference type="NCBI Taxonomy" id="1290095"/>
    <lineage>
        <taxon>Bacteria</taxon>
        <taxon>Bacillati</taxon>
        <taxon>Actinomycetota</taxon>
        <taxon>Actinomycetes</taxon>
        <taxon>Pseudonocardiales</taxon>
        <taxon>Pseudonocardiaceae</taxon>
        <taxon>Actinomycetospora</taxon>
    </lineage>
</organism>
<evidence type="ECO:0000259" key="8">
    <source>
        <dbReference type="Pfam" id="PF02771"/>
    </source>
</evidence>
<keyword evidence="5 9" id="KW-0560">Oxidoreductase</keyword>
<dbReference type="EC" id="1.-.-.-" evidence="9"/>
<dbReference type="Pfam" id="PF02771">
    <property type="entry name" value="Acyl-CoA_dh_N"/>
    <property type="match status" value="1"/>
</dbReference>
<dbReference type="InterPro" id="IPR013786">
    <property type="entry name" value="AcylCoA_DH/ox_N"/>
</dbReference>
<evidence type="ECO:0000256" key="1">
    <source>
        <dbReference type="ARBA" id="ARBA00001974"/>
    </source>
</evidence>
<dbReference type="Pfam" id="PF00441">
    <property type="entry name" value="Acyl-CoA_dh_1"/>
    <property type="match status" value="1"/>
</dbReference>
<dbReference type="SUPFAM" id="SSF47203">
    <property type="entry name" value="Acyl-CoA dehydrogenase C-terminal domain-like"/>
    <property type="match status" value="1"/>
</dbReference>
<protein>
    <submittedName>
        <fullName evidence="9">Acyl-CoA dehydrogenase family protein</fullName>
        <ecNumber evidence="9">1.-.-.-</ecNumber>
    </submittedName>
</protein>
<feature type="domain" description="Acyl-CoA dehydrogenase/oxidase N-terminal" evidence="8">
    <location>
        <begin position="23"/>
        <end position="113"/>
    </location>
</feature>
<dbReference type="Proteomes" id="UP001595947">
    <property type="component" value="Unassembled WGS sequence"/>
</dbReference>
<keyword evidence="10" id="KW-1185">Reference proteome</keyword>
<dbReference type="PROSITE" id="PS00073">
    <property type="entry name" value="ACYL_COA_DH_2"/>
    <property type="match status" value="1"/>
</dbReference>
<evidence type="ECO:0000256" key="4">
    <source>
        <dbReference type="ARBA" id="ARBA00022827"/>
    </source>
</evidence>
<dbReference type="PANTHER" id="PTHR43884:SF12">
    <property type="entry name" value="ISOVALERYL-COA DEHYDROGENASE, MITOCHONDRIAL-RELATED"/>
    <property type="match status" value="1"/>
</dbReference>
<reference evidence="10" key="1">
    <citation type="journal article" date="2019" name="Int. J. Syst. Evol. Microbiol.">
        <title>The Global Catalogue of Microorganisms (GCM) 10K type strain sequencing project: providing services to taxonomists for standard genome sequencing and annotation.</title>
        <authorList>
            <consortium name="The Broad Institute Genomics Platform"/>
            <consortium name="The Broad Institute Genome Sequencing Center for Infectious Disease"/>
            <person name="Wu L."/>
            <person name="Ma J."/>
        </authorList>
    </citation>
    <scope>NUCLEOTIDE SEQUENCE [LARGE SCALE GENOMIC DNA]</scope>
    <source>
        <strain evidence="10">CGMCC 4.7093</strain>
    </source>
</reference>
<evidence type="ECO:0000259" key="6">
    <source>
        <dbReference type="Pfam" id="PF00441"/>
    </source>
</evidence>
<evidence type="ECO:0000256" key="2">
    <source>
        <dbReference type="ARBA" id="ARBA00009347"/>
    </source>
</evidence>
<evidence type="ECO:0000259" key="7">
    <source>
        <dbReference type="Pfam" id="PF02770"/>
    </source>
</evidence>
<dbReference type="GO" id="GO:0016491">
    <property type="term" value="F:oxidoreductase activity"/>
    <property type="evidence" value="ECO:0007669"/>
    <property type="project" value="UniProtKB-KW"/>
</dbReference>
<evidence type="ECO:0000313" key="10">
    <source>
        <dbReference type="Proteomes" id="UP001595947"/>
    </source>
</evidence>
<dbReference type="InterPro" id="IPR036250">
    <property type="entry name" value="AcylCo_DH-like_C"/>
</dbReference>
<dbReference type="InterPro" id="IPR009075">
    <property type="entry name" value="AcylCo_DH/oxidase_C"/>
</dbReference>
<dbReference type="InterPro" id="IPR006089">
    <property type="entry name" value="Acyl-CoA_DH_CS"/>
</dbReference>
<comment type="cofactor">
    <cofactor evidence="1 5">
        <name>FAD</name>
        <dbReference type="ChEBI" id="CHEBI:57692"/>
    </cofactor>
</comment>
<comment type="caution">
    <text evidence="9">The sequence shown here is derived from an EMBL/GenBank/DDBJ whole genome shotgun (WGS) entry which is preliminary data.</text>
</comment>
<proteinExistence type="inferred from homology"/>
<evidence type="ECO:0000313" key="9">
    <source>
        <dbReference type="EMBL" id="MFC5062597.1"/>
    </source>
</evidence>